<protein>
    <submittedName>
        <fullName evidence="1">Uncharacterized protein</fullName>
    </submittedName>
</protein>
<dbReference type="RefSeq" id="WP_254076658.1">
    <property type="nucleotide sequence ID" value="NZ_BLLG01000005.1"/>
</dbReference>
<evidence type="ECO:0000313" key="2">
    <source>
        <dbReference type="Proteomes" id="UP000484988"/>
    </source>
</evidence>
<sequence>MIAEPPHVDVPDVEALPVYVQELGRTVDALDRALQGARRAVAVRLAELNRPDPE</sequence>
<proteinExistence type="predicted"/>
<dbReference type="AlphaFoldDB" id="A0A6A0AW85"/>
<gene>
    <name evidence="1" type="ORF">SCWH03_20690</name>
</gene>
<comment type="caution">
    <text evidence="1">The sequence shown here is derived from an EMBL/GenBank/DDBJ whole genome shotgun (WGS) entry which is preliminary data.</text>
</comment>
<accession>A0A6A0AW85</accession>
<dbReference type="Proteomes" id="UP000484988">
    <property type="component" value="Unassembled WGS sequence"/>
</dbReference>
<reference evidence="1 2" key="1">
    <citation type="submission" date="2020-02" db="EMBL/GenBank/DDBJ databases">
        <title>Whole Genome Shotgun Sequence of Streptomyces sp. strain CWH03.</title>
        <authorList>
            <person name="Dohra H."/>
            <person name="Kodani S."/>
            <person name="Yamamura H."/>
        </authorList>
    </citation>
    <scope>NUCLEOTIDE SEQUENCE [LARGE SCALE GENOMIC DNA]</scope>
    <source>
        <strain evidence="1 2">CWH03</strain>
    </source>
</reference>
<organism evidence="1 2">
    <name type="scientific">Streptomyces pacificus</name>
    <dbReference type="NCBI Taxonomy" id="2705029"/>
    <lineage>
        <taxon>Bacteria</taxon>
        <taxon>Bacillati</taxon>
        <taxon>Actinomycetota</taxon>
        <taxon>Actinomycetes</taxon>
        <taxon>Kitasatosporales</taxon>
        <taxon>Streptomycetaceae</taxon>
        <taxon>Streptomyces</taxon>
    </lineage>
</organism>
<name>A0A6A0AW85_9ACTN</name>
<evidence type="ECO:0000313" key="1">
    <source>
        <dbReference type="EMBL" id="GFH35847.1"/>
    </source>
</evidence>
<dbReference type="EMBL" id="BLLG01000005">
    <property type="protein sequence ID" value="GFH35847.1"/>
    <property type="molecule type" value="Genomic_DNA"/>
</dbReference>
<keyword evidence="2" id="KW-1185">Reference proteome</keyword>